<keyword evidence="2" id="KW-1133">Transmembrane helix</keyword>
<evidence type="ECO:0000313" key="3">
    <source>
        <dbReference type="EMBL" id="GHE37241.1"/>
    </source>
</evidence>
<keyword evidence="2" id="KW-0472">Membrane</keyword>
<name>A0ABQ3HUY9_9SPHI</name>
<proteinExistence type="predicted"/>
<dbReference type="EMBL" id="BNAF01000007">
    <property type="protein sequence ID" value="GHE37241.1"/>
    <property type="molecule type" value="Genomic_DNA"/>
</dbReference>
<evidence type="ECO:0000256" key="2">
    <source>
        <dbReference type="SAM" id="Phobius"/>
    </source>
</evidence>
<reference evidence="4" key="1">
    <citation type="journal article" date="2019" name="Int. J. Syst. Evol. Microbiol.">
        <title>The Global Catalogue of Microorganisms (GCM) 10K type strain sequencing project: providing services to taxonomists for standard genome sequencing and annotation.</title>
        <authorList>
            <consortium name="The Broad Institute Genomics Platform"/>
            <consortium name="The Broad Institute Genome Sequencing Center for Infectious Disease"/>
            <person name="Wu L."/>
            <person name="Ma J."/>
        </authorList>
    </citation>
    <scope>NUCLEOTIDE SEQUENCE [LARGE SCALE GENOMIC DNA]</scope>
    <source>
        <strain evidence="4">CGMCC 1.12966</strain>
    </source>
</reference>
<dbReference type="RefSeq" id="WP_189626579.1">
    <property type="nucleotide sequence ID" value="NZ_BNAF01000007.1"/>
</dbReference>
<sequence>MNNEQFDKLFKQEMTDFEVDPGADMWAKIEAELPAERKTVSIWKKSGLRYAAALLLLGGLAAMIFRQQIEAPPAREQLVKVREQPDQTEKTEQQVEVSEKGKENTLTQHARIIKANKSPHKEREAAIVKVPGLANKEAKSKLDLYIPDLHIAKIEAVQADTIPPALVNTQVVEIDPIQPLVESPDEEESMLASGSKGNAKTQQGLVTGILNRISDMVNPDQNKTIHFSNDEEGSLRIDILQSFVKNRKKNRR</sequence>
<evidence type="ECO:0000313" key="4">
    <source>
        <dbReference type="Proteomes" id="UP000620550"/>
    </source>
</evidence>
<keyword evidence="2" id="KW-0812">Transmembrane</keyword>
<organism evidence="3 4">
    <name type="scientific">Sphingobacterium griseoflavum</name>
    <dbReference type="NCBI Taxonomy" id="1474952"/>
    <lineage>
        <taxon>Bacteria</taxon>
        <taxon>Pseudomonadati</taxon>
        <taxon>Bacteroidota</taxon>
        <taxon>Sphingobacteriia</taxon>
        <taxon>Sphingobacteriales</taxon>
        <taxon>Sphingobacteriaceae</taxon>
        <taxon>Sphingobacterium</taxon>
    </lineage>
</organism>
<gene>
    <name evidence="3" type="ORF">GCM10017764_20580</name>
</gene>
<protein>
    <submittedName>
        <fullName evidence="3">Uncharacterized protein</fullName>
    </submittedName>
</protein>
<feature type="region of interest" description="Disordered" evidence="1">
    <location>
        <begin position="82"/>
        <end position="102"/>
    </location>
</feature>
<evidence type="ECO:0000256" key="1">
    <source>
        <dbReference type="SAM" id="MobiDB-lite"/>
    </source>
</evidence>
<dbReference type="Proteomes" id="UP000620550">
    <property type="component" value="Unassembled WGS sequence"/>
</dbReference>
<feature type="transmembrane region" description="Helical" evidence="2">
    <location>
        <begin position="47"/>
        <end position="65"/>
    </location>
</feature>
<comment type="caution">
    <text evidence="3">The sequence shown here is derived from an EMBL/GenBank/DDBJ whole genome shotgun (WGS) entry which is preliminary data.</text>
</comment>
<keyword evidence="4" id="KW-1185">Reference proteome</keyword>
<accession>A0ABQ3HUY9</accession>